<gene>
    <name evidence="5" type="ORF">MAR_008506</name>
</gene>
<evidence type="ECO:0000256" key="3">
    <source>
        <dbReference type="SAM" id="Phobius"/>
    </source>
</evidence>
<evidence type="ECO:0000313" key="5">
    <source>
        <dbReference type="EMBL" id="WAR01948.1"/>
    </source>
</evidence>
<feature type="region of interest" description="Disordered" evidence="2">
    <location>
        <begin position="241"/>
        <end position="342"/>
    </location>
</feature>
<dbReference type="CDD" id="cd00112">
    <property type="entry name" value="LDLa"/>
    <property type="match status" value="1"/>
</dbReference>
<evidence type="ECO:0000256" key="2">
    <source>
        <dbReference type="SAM" id="MobiDB-lite"/>
    </source>
</evidence>
<dbReference type="SUPFAM" id="SSF57424">
    <property type="entry name" value="LDL receptor-like module"/>
    <property type="match status" value="1"/>
</dbReference>
<dbReference type="InterPro" id="IPR042333">
    <property type="entry name" value="LRAD2/Mig-13-like"/>
</dbReference>
<feature type="chain" id="PRO_5045426235" description="CUB domain-containing protein" evidence="4">
    <location>
        <begin position="30"/>
        <end position="342"/>
    </location>
</feature>
<keyword evidence="3" id="KW-0812">Transmembrane</keyword>
<dbReference type="Gene3D" id="2.60.120.290">
    <property type="entry name" value="Spermadhesin, CUB domain"/>
    <property type="match status" value="1"/>
</dbReference>
<proteinExistence type="predicted"/>
<dbReference type="InterPro" id="IPR035914">
    <property type="entry name" value="Sperma_CUB_dom_sf"/>
</dbReference>
<feature type="signal peptide" evidence="4">
    <location>
        <begin position="1"/>
        <end position="29"/>
    </location>
</feature>
<keyword evidence="1" id="KW-1015">Disulfide bond</keyword>
<evidence type="ECO:0000313" key="6">
    <source>
        <dbReference type="Proteomes" id="UP001164746"/>
    </source>
</evidence>
<dbReference type="PANTHER" id="PTHR24652:SF69">
    <property type="entry name" value="CUB DOMAIN-CONTAINING PROTEIN"/>
    <property type="match status" value="1"/>
</dbReference>
<keyword evidence="3" id="KW-1133">Transmembrane helix</keyword>
<keyword evidence="6" id="KW-1185">Reference proteome</keyword>
<dbReference type="InterPro" id="IPR002172">
    <property type="entry name" value="LDrepeatLR_classA_rpt"/>
</dbReference>
<protein>
    <recommendedName>
        <fullName evidence="7">CUB domain-containing protein</fullName>
    </recommendedName>
</protein>
<dbReference type="EMBL" id="CP111015">
    <property type="protein sequence ID" value="WAR01948.1"/>
    <property type="molecule type" value="Genomic_DNA"/>
</dbReference>
<evidence type="ECO:0000256" key="4">
    <source>
        <dbReference type="SAM" id="SignalP"/>
    </source>
</evidence>
<reference evidence="5" key="1">
    <citation type="submission" date="2022-11" db="EMBL/GenBank/DDBJ databases">
        <title>Centuries of genome instability and evolution in soft-shell clam transmissible cancer (bioRxiv).</title>
        <authorList>
            <person name="Hart S.F.M."/>
            <person name="Yonemitsu M.A."/>
            <person name="Giersch R.M."/>
            <person name="Beal B.F."/>
            <person name="Arriagada G."/>
            <person name="Davis B.W."/>
            <person name="Ostrander E.A."/>
            <person name="Goff S.P."/>
            <person name="Metzger M.J."/>
        </authorList>
    </citation>
    <scope>NUCLEOTIDE SEQUENCE</scope>
    <source>
        <strain evidence="5">MELC-2E11</strain>
        <tissue evidence="5">Siphon/mantle</tissue>
    </source>
</reference>
<feature type="compositionally biased region" description="Low complexity" evidence="2">
    <location>
        <begin position="241"/>
        <end position="256"/>
    </location>
</feature>
<dbReference type="PANTHER" id="PTHR24652">
    <property type="entry name" value="LOW-DENSITY LIPOPROTEIN RECEPTOR CLASS A DOMAIN-CONTAINING PROTEIN 2"/>
    <property type="match status" value="1"/>
</dbReference>
<feature type="compositionally biased region" description="Polar residues" evidence="2">
    <location>
        <begin position="301"/>
        <end position="317"/>
    </location>
</feature>
<name>A0ABY7DW55_MYAAR</name>
<keyword evidence="3" id="KW-0472">Membrane</keyword>
<dbReference type="InterPro" id="IPR036055">
    <property type="entry name" value="LDL_receptor-like_sf"/>
</dbReference>
<dbReference type="Proteomes" id="UP001164746">
    <property type="component" value="Chromosome 4"/>
</dbReference>
<sequence>MVNPNFLEQRCFFLQGILVLFLSVCQVRGIYTVQMDNRCGETISMAEDNQMELKFDKELLMENSCTVTISNTANFPNLMFYFDDFDVECRHGHVSVTDEFQIRPSGLDSQICGKEPKRVYTVNGGLKVTYTLLKDRSNEDEFEMVITAFADKEACPSNGHVCSNGRCIDNNLHCNGYDSCGEGADCSSGLNAGALAGIIIGTLLCLLFVVVVAVCCVCCKSQSKRKRMQASPITYSQPMYGYQPQSGYQPQPGSAPYGYQHQPSCPPNPETKPPSGYQSQSGFPPQPMFDHPPRYEEICEANTNDNVAENKASNSALKTDEAHAYSNLGAENDLENESKAKE</sequence>
<evidence type="ECO:0008006" key="7">
    <source>
        <dbReference type="Google" id="ProtNLM"/>
    </source>
</evidence>
<feature type="transmembrane region" description="Helical" evidence="3">
    <location>
        <begin position="194"/>
        <end position="219"/>
    </location>
</feature>
<keyword evidence="4" id="KW-0732">Signal</keyword>
<evidence type="ECO:0000256" key="1">
    <source>
        <dbReference type="ARBA" id="ARBA00023157"/>
    </source>
</evidence>
<accession>A0ABY7DW55</accession>
<organism evidence="5 6">
    <name type="scientific">Mya arenaria</name>
    <name type="common">Soft-shell clam</name>
    <dbReference type="NCBI Taxonomy" id="6604"/>
    <lineage>
        <taxon>Eukaryota</taxon>
        <taxon>Metazoa</taxon>
        <taxon>Spiralia</taxon>
        <taxon>Lophotrochozoa</taxon>
        <taxon>Mollusca</taxon>
        <taxon>Bivalvia</taxon>
        <taxon>Autobranchia</taxon>
        <taxon>Heteroconchia</taxon>
        <taxon>Euheterodonta</taxon>
        <taxon>Imparidentia</taxon>
        <taxon>Neoheterodontei</taxon>
        <taxon>Myida</taxon>
        <taxon>Myoidea</taxon>
        <taxon>Myidae</taxon>
        <taxon>Mya</taxon>
    </lineage>
</organism>